<keyword evidence="4" id="KW-1185">Reference proteome</keyword>
<evidence type="ECO:0000256" key="2">
    <source>
        <dbReference type="SAM" id="Phobius"/>
    </source>
</evidence>
<keyword evidence="2" id="KW-0812">Transmembrane</keyword>
<keyword evidence="2" id="KW-0472">Membrane</keyword>
<dbReference type="RefSeq" id="WP_379230062.1">
    <property type="nucleotide sequence ID" value="NZ_JBHSTE010000001.1"/>
</dbReference>
<name>A0ABW1UZN1_9BACL</name>
<reference evidence="4" key="1">
    <citation type="journal article" date="2019" name="Int. J. Syst. Evol. Microbiol.">
        <title>The Global Catalogue of Microorganisms (GCM) 10K type strain sequencing project: providing services to taxonomists for standard genome sequencing and annotation.</title>
        <authorList>
            <consortium name="The Broad Institute Genomics Platform"/>
            <consortium name="The Broad Institute Genome Sequencing Center for Infectious Disease"/>
            <person name="Wu L."/>
            <person name="Ma J."/>
        </authorList>
    </citation>
    <scope>NUCLEOTIDE SEQUENCE [LARGE SCALE GENOMIC DNA]</scope>
    <source>
        <strain evidence="4">PCU 280</strain>
    </source>
</reference>
<comment type="caution">
    <text evidence="3">The sequence shown here is derived from an EMBL/GenBank/DDBJ whole genome shotgun (WGS) entry which is preliminary data.</text>
</comment>
<feature type="transmembrane region" description="Helical" evidence="2">
    <location>
        <begin position="36"/>
        <end position="59"/>
    </location>
</feature>
<proteinExistence type="predicted"/>
<dbReference type="EMBL" id="JBHSTE010000001">
    <property type="protein sequence ID" value="MFC6331143.1"/>
    <property type="molecule type" value="Genomic_DNA"/>
</dbReference>
<feature type="transmembrane region" description="Helical" evidence="2">
    <location>
        <begin position="7"/>
        <end position="24"/>
    </location>
</feature>
<feature type="region of interest" description="Disordered" evidence="1">
    <location>
        <begin position="92"/>
        <end position="152"/>
    </location>
</feature>
<keyword evidence="2" id="KW-1133">Transmembrane helix</keyword>
<evidence type="ECO:0000313" key="4">
    <source>
        <dbReference type="Proteomes" id="UP001596233"/>
    </source>
</evidence>
<protein>
    <submittedName>
        <fullName evidence="3">Uncharacterized protein</fullName>
    </submittedName>
</protein>
<evidence type="ECO:0000256" key="1">
    <source>
        <dbReference type="SAM" id="MobiDB-lite"/>
    </source>
</evidence>
<organism evidence="3 4">
    <name type="scientific">Paenibacillus septentrionalis</name>
    <dbReference type="NCBI Taxonomy" id="429342"/>
    <lineage>
        <taxon>Bacteria</taxon>
        <taxon>Bacillati</taxon>
        <taxon>Bacillota</taxon>
        <taxon>Bacilli</taxon>
        <taxon>Bacillales</taxon>
        <taxon>Paenibacillaceae</taxon>
        <taxon>Paenibacillus</taxon>
    </lineage>
</organism>
<accession>A0ABW1UZN1</accession>
<gene>
    <name evidence="3" type="ORF">ACFP56_00795</name>
</gene>
<sequence length="152" mass="16995">MYGNWRWNLGFGLFGLLIVFIIGLTNNPWAVSLLRGFYACIAFFLLAYPLRYIIGLLLASDNDHAETIHSMEEPSLAGTNVDYVTPEGEEDLNEMLRKQMAPGEPKSDVKPPTAENDPKAEQFQPLKPTRLVSTENMQAADLTKAVRHLTGE</sequence>
<dbReference type="Proteomes" id="UP001596233">
    <property type="component" value="Unassembled WGS sequence"/>
</dbReference>
<evidence type="ECO:0000313" key="3">
    <source>
        <dbReference type="EMBL" id="MFC6331143.1"/>
    </source>
</evidence>